<dbReference type="EMBL" id="FOUZ01000011">
    <property type="protein sequence ID" value="SFN38080.1"/>
    <property type="molecule type" value="Genomic_DNA"/>
</dbReference>
<dbReference type="AlphaFoldDB" id="A0A1I4YKH3"/>
<evidence type="ECO:0000256" key="1">
    <source>
        <dbReference type="SAM" id="Phobius"/>
    </source>
</evidence>
<gene>
    <name evidence="2" type="ORF">SAMN05421738_11175</name>
</gene>
<organism evidence="2 3">
    <name type="scientific">Algoriella xinjiangensis</name>
    <dbReference type="NCBI Taxonomy" id="684065"/>
    <lineage>
        <taxon>Bacteria</taxon>
        <taxon>Pseudomonadati</taxon>
        <taxon>Bacteroidota</taxon>
        <taxon>Flavobacteriia</taxon>
        <taxon>Flavobacteriales</taxon>
        <taxon>Weeksellaceae</taxon>
        <taxon>Algoriella</taxon>
    </lineage>
</organism>
<dbReference type="OrthoDB" id="1452530at2"/>
<keyword evidence="1" id="KW-0812">Transmembrane</keyword>
<keyword evidence="1" id="KW-1133">Transmembrane helix</keyword>
<reference evidence="3" key="1">
    <citation type="submission" date="2016-10" db="EMBL/GenBank/DDBJ databases">
        <authorList>
            <person name="Varghese N."/>
            <person name="Submissions S."/>
        </authorList>
    </citation>
    <scope>NUCLEOTIDE SEQUENCE [LARGE SCALE GENOMIC DNA]</scope>
    <source>
        <strain evidence="3">XJ109</strain>
    </source>
</reference>
<dbReference type="RefSeq" id="WP_092908797.1">
    <property type="nucleotide sequence ID" value="NZ_FOUZ01000011.1"/>
</dbReference>
<proteinExistence type="predicted"/>
<protein>
    <recommendedName>
        <fullName evidence="4">Chain length determinant protein</fullName>
    </recommendedName>
</protein>
<dbReference type="STRING" id="684065.SAMN05421738_11175"/>
<feature type="transmembrane region" description="Helical" evidence="1">
    <location>
        <begin position="29"/>
        <end position="46"/>
    </location>
</feature>
<keyword evidence="3" id="KW-1185">Reference proteome</keyword>
<evidence type="ECO:0000313" key="2">
    <source>
        <dbReference type="EMBL" id="SFN38080.1"/>
    </source>
</evidence>
<sequence>MNSQSSEIEIGTIFKNTLMKLNFFFKKNFSILLILIILGIGVGYSLNPLFKSYESKVIIAPNYSSVDYIYNEIDLINSRIADRDSIFLNKIGITKDIKKIEIKPINNIYQFVQESDSNFELLKLFAEDGDINKVAEDETTSKNYKTHQIILSTNLPRLNSNDINKLLAYLNNNNYYKKIKDISIKNEKVRLNLNEKTIDQINSVFSKFDAPEKESNKNLVYVNENNQINDLLVTKRDLMKENEYIKLNEVLTTNIVTDISQSLNIQTKSKNSFLAILFPILFIGIFLSYKLLFTKQKNS</sequence>
<keyword evidence="1" id="KW-0472">Membrane</keyword>
<dbReference type="Proteomes" id="UP000199149">
    <property type="component" value="Unassembled WGS sequence"/>
</dbReference>
<name>A0A1I4YKH3_9FLAO</name>
<evidence type="ECO:0008006" key="4">
    <source>
        <dbReference type="Google" id="ProtNLM"/>
    </source>
</evidence>
<evidence type="ECO:0000313" key="3">
    <source>
        <dbReference type="Proteomes" id="UP000199149"/>
    </source>
</evidence>
<feature type="transmembrane region" description="Helical" evidence="1">
    <location>
        <begin position="273"/>
        <end position="293"/>
    </location>
</feature>
<accession>A0A1I4YKH3</accession>